<dbReference type="EMBL" id="CADCST010000036">
    <property type="protein sequence ID" value="CAA9194243.1"/>
    <property type="molecule type" value="Genomic_DNA"/>
</dbReference>
<dbReference type="Gene3D" id="1.10.1240.100">
    <property type="match status" value="1"/>
</dbReference>
<accession>A0ABM8KCK2</accession>
<dbReference type="Pfam" id="PF16197">
    <property type="entry name" value="KAsynt_C_assoc"/>
    <property type="match status" value="1"/>
</dbReference>
<dbReference type="InterPro" id="IPR014030">
    <property type="entry name" value="Ketoacyl_synth_N"/>
</dbReference>
<comment type="similarity">
    <text evidence="3">Belongs to the thiolase-like superfamily. Beta-ketoacyl-ACP synthases family.</text>
</comment>
<name>A0ABM8KCK2_9FLAO</name>
<dbReference type="InterPro" id="IPR050091">
    <property type="entry name" value="PKS_NRPS_Biosynth_Enz"/>
</dbReference>
<dbReference type="RefSeq" id="WP_173964057.1">
    <property type="nucleotide sequence ID" value="NZ_CADCST010000036.1"/>
</dbReference>
<evidence type="ECO:0000256" key="2">
    <source>
        <dbReference type="ARBA" id="ARBA00022553"/>
    </source>
</evidence>
<feature type="domain" description="Ketosynthase family 3 (KS3)" evidence="4">
    <location>
        <begin position="35"/>
        <end position="458"/>
    </location>
</feature>
<keyword evidence="1" id="KW-0596">Phosphopantetheine</keyword>
<comment type="caution">
    <text evidence="5">The sequence shown here is derived from an EMBL/GenBank/DDBJ whole genome shotgun (WGS) entry which is preliminary data.</text>
</comment>
<dbReference type="CDD" id="cd00833">
    <property type="entry name" value="PKS"/>
    <property type="match status" value="1"/>
</dbReference>
<dbReference type="Pfam" id="PF02801">
    <property type="entry name" value="Ketoacyl-synt_C"/>
    <property type="match status" value="1"/>
</dbReference>
<keyword evidence="6" id="KW-1185">Reference proteome</keyword>
<dbReference type="Pfam" id="PF00109">
    <property type="entry name" value="ketoacyl-synt"/>
    <property type="match status" value="1"/>
</dbReference>
<dbReference type="SMART" id="SM00825">
    <property type="entry name" value="PKS_KS"/>
    <property type="match status" value="1"/>
</dbReference>
<evidence type="ECO:0000256" key="3">
    <source>
        <dbReference type="RuleBase" id="RU003694"/>
    </source>
</evidence>
<evidence type="ECO:0000256" key="1">
    <source>
        <dbReference type="ARBA" id="ARBA00022450"/>
    </source>
</evidence>
<evidence type="ECO:0000313" key="6">
    <source>
        <dbReference type="Proteomes" id="UP000474567"/>
    </source>
</evidence>
<dbReference type="Gene3D" id="3.40.47.10">
    <property type="match status" value="1"/>
</dbReference>
<dbReference type="PANTHER" id="PTHR43775">
    <property type="entry name" value="FATTY ACID SYNTHASE"/>
    <property type="match status" value="1"/>
</dbReference>
<proteinExistence type="inferred from homology"/>
<dbReference type="InterPro" id="IPR020841">
    <property type="entry name" value="PKS_Beta-ketoAc_synthase_dom"/>
</dbReference>
<sequence length="635" mass="70414">MENNNTTDRSDIIKKALEEIKRLKKKVEENQTSLFEPIAVVGMACRFPKGASTPAKFWKALQEQKDLIGPAPEKRAAHSLGGAWQESPFLKEAGYLEEDIEDFDHRLFRFSPREAERTDPQQRLFLKVCWEALENAGYAPDSLRGSKTGVYAGIMLMEYMQQLTSERKLTAQFDPYDVSGNGFSFLSGRASYFFGFQGPGITTDTACSSSLVSIDQACKGLWMDDCKMALAGGVNLLLFPESTALFSSLNILSPDCRSKSFDAAANGTVRGEGCGVVVLKKLSDALKDGDHIHAVIKASGVNQGGLSSGPTVPHGPSQEMLLREVWKKAGLSETGPDYIEAHGTGTEIGDPIEMNSIIHLLPKERKTPVFVGTVKSNLGHLEAAAGVAGFIKTVLALENKKIPGNLHFNSPSGHINWSESCIEIPRRTIEWNTSQKPRTAAISSFGLSGTNAHIVLEEFETAVAPADEKAAYPVRQWPLRFSARSLSCLRDQWVAFVSFLKENENRNMDELSYSHNVSRADFKEKQVIWAATKEEALHILETVLADESNEIPVKNLWRNSADLPQATDSPEKSLQEIYFLDTKTNPTLEQDVFADWIKGKKTDWKSYYRGSGLRKIDVPNYQFKEKVFGLKTIQS</sequence>
<dbReference type="PANTHER" id="PTHR43775:SF37">
    <property type="entry name" value="SI:DKEY-61P9.11"/>
    <property type="match status" value="1"/>
</dbReference>
<dbReference type="InterPro" id="IPR032821">
    <property type="entry name" value="PKS_assoc"/>
</dbReference>
<protein>
    <recommendedName>
        <fullName evidence="4">Ketosynthase family 3 (KS3) domain-containing protein</fullName>
    </recommendedName>
</protein>
<keyword evidence="3" id="KW-0808">Transferase</keyword>
<dbReference type="InterPro" id="IPR014031">
    <property type="entry name" value="Ketoacyl_synth_C"/>
</dbReference>
<dbReference type="Proteomes" id="UP000474567">
    <property type="component" value="Unassembled WGS sequence"/>
</dbReference>
<gene>
    <name evidence="5" type="ORF">FLACOL7796_00031</name>
</gene>
<reference evidence="5 6" key="1">
    <citation type="submission" date="2020-02" db="EMBL/GenBank/DDBJ databases">
        <authorList>
            <person name="Criscuolo A."/>
        </authorList>
    </citation>
    <scope>NUCLEOTIDE SEQUENCE [LARGE SCALE GENOMIC DNA]</scope>
    <source>
        <strain evidence="5">CECT7796</strain>
    </source>
</reference>
<dbReference type="PROSITE" id="PS52004">
    <property type="entry name" value="KS3_2"/>
    <property type="match status" value="1"/>
</dbReference>
<keyword evidence="2" id="KW-0597">Phosphoprotein</keyword>
<evidence type="ECO:0000259" key="4">
    <source>
        <dbReference type="PROSITE" id="PS52004"/>
    </source>
</evidence>
<organism evidence="5 6">
    <name type="scientific">Flavobacterium collinsii</name>
    <dbReference type="NCBI Taxonomy" id="1114861"/>
    <lineage>
        <taxon>Bacteria</taxon>
        <taxon>Pseudomonadati</taxon>
        <taxon>Bacteroidota</taxon>
        <taxon>Flavobacteriia</taxon>
        <taxon>Flavobacteriales</taxon>
        <taxon>Flavobacteriaceae</taxon>
        <taxon>Flavobacterium</taxon>
    </lineage>
</organism>
<dbReference type="SUPFAM" id="SSF53901">
    <property type="entry name" value="Thiolase-like"/>
    <property type="match status" value="1"/>
</dbReference>
<evidence type="ECO:0000313" key="5">
    <source>
        <dbReference type="EMBL" id="CAA9194243.1"/>
    </source>
</evidence>
<dbReference type="InterPro" id="IPR016039">
    <property type="entry name" value="Thiolase-like"/>
</dbReference>